<dbReference type="Gene3D" id="3.30.300.20">
    <property type="match status" value="1"/>
</dbReference>
<dbReference type="Pfam" id="PF02566">
    <property type="entry name" value="OsmC"/>
    <property type="match status" value="1"/>
</dbReference>
<dbReference type="AlphaFoldDB" id="A0A6J4LVB5"/>
<evidence type="ECO:0000313" key="1">
    <source>
        <dbReference type="EMBL" id="CAA9342549.1"/>
    </source>
</evidence>
<dbReference type="NCBIfam" id="TIGR03562">
    <property type="entry name" value="osmo_induc_OsmC"/>
    <property type="match status" value="1"/>
</dbReference>
<dbReference type="PANTHER" id="PTHR42830:SF1">
    <property type="entry name" value="OSMOTICALLY INDUCIBLE FAMILY PROTEIN"/>
    <property type="match status" value="1"/>
</dbReference>
<accession>A0A6J4LVB5</accession>
<dbReference type="InterPro" id="IPR036102">
    <property type="entry name" value="OsmC/Ohrsf"/>
</dbReference>
<dbReference type="EMBL" id="CADCTX010000708">
    <property type="protein sequence ID" value="CAA9342549.1"/>
    <property type="molecule type" value="Genomic_DNA"/>
</dbReference>
<protein>
    <submittedName>
        <fullName evidence="1">Peroxiredoxin OsmC</fullName>
        <ecNumber evidence="1">1.11.1.15</ecNumber>
    </submittedName>
</protein>
<dbReference type="PANTHER" id="PTHR42830">
    <property type="entry name" value="OSMOTICALLY INDUCIBLE FAMILY PROTEIN"/>
    <property type="match status" value="1"/>
</dbReference>
<dbReference type="EC" id="1.11.1.15" evidence="1"/>
<dbReference type="InterPro" id="IPR019904">
    <property type="entry name" value="Peroxiredoxin_OsmC"/>
</dbReference>
<dbReference type="InterPro" id="IPR003718">
    <property type="entry name" value="OsmC/Ohr_fam"/>
</dbReference>
<proteinExistence type="predicted"/>
<dbReference type="GO" id="GO:0006979">
    <property type="term" value="P:response to oxidative stress"/>
    <property type="evidence" value="ECO:0007669"/>
    <property type="project" value="InterPro"/>
</dbReference>
<name>A0A6J4LVB5_9BACT</name>
<keyword evidence="1" id="KW-0575">Peroxidase</keyword>
<sequence>MLRTAQAVWNGTGKDGTGRLTSPSGVLRDTPYSFKTRFESEDGRAGTNPEELIAAAHAGCFSMALAFQLQQAGFAAEELRTVANLTMTQQGGGFAITAIRLDLTARVPAIDEARFRALADEAKANCPVSKVLRAEITLNATLEAGAAAGAA</sequence>
<organism evidence="1">
    <name type="scientific">uncultured Gemmatimonadaceae bacterium</name>
    <dbReference type="NCBI Taxonomy" id="246130"/>
    <lineage>
        <taxon>Bacteria</taxon>
        <taxon>Pseudomonadati</taxon>
        <taxon>Gemmatimonadota</taxon>
        <taxon>Gemmatimonadia</taxon>
        <taxon>Gemmatimonadales</taxon>
        <taxon>Gemmatimonadaceae</taxon>
        <taxon>environmental samples</taxon>
    </lineage>
</organism>
<keyword evidence="1" id="KW-0560">Oxidoreductase</keyword>
<dbReference type="InterPro" id="IPR015946">
    <property type="entry name" value="KH_dom-like_a/b"/>
</dbReference>
<dbReference type="InterPro" id="IPR052707">
    <property type="entry name" value="OsmC_Ohr_Peroxiredoxin"/>
</dbReference>
<gene>
    <name evidence="1" type="ORF">AVDCRST_MAG40-2471</name>
</gene>
<dbReference type="GO" id="GO:0004601">
    <property type="term" value="F:peroxidase activity"/>
    <property type="evidence" value="ECO:0007669"/>
    <property type="project" value="UniProtKB-KW"/>
</dbReference>
<reference evidence="1" key="1">
    <citation type="submission" date="2020-02" db="EMBL/GenBank/DDBJ databases">
        <authorList>
            <person name="Meier V. D."/>
        </authorList>
    </citation>
    <scope>NUCLEOTIDE SEQUENCE</scope>
    <source>
        <strain evidence="1">AVDCRST_MAG40</strain>
    </source>
</reference>
<dbReference type="SUPFAM" id="SSF82784">
    <property type="entry name" value="OsmC-like"/>
    <property type="match status" value="1"/>
</dbReference>